<dbReference type="AlphaFoldDB" id="A0A1H6XKS1"/>
<accession>A0A1H6XKS1</accession>
<keyword evidence="2" id="KW-1185">Reference proteome</keyword>
<dbReference type="Proteomes" id="UP000199403">
    <property type="component" value="Unassembled WGS sequence"/>
</dbReference>
<evidence type="ECO:0000313" key="1">
    <source>
        <dbReference type="EMBL" id="SEJ28144.1"/>
    </source>
</evidence>
<name>A0A1H6XKS1_9BACT</name>
<gene>
    <name evidence="1" type="ORF">SAMN05192553_1038</name>
</gene>
<evidence type="ECO:0000313" key="2">
    <source>
        <dbReference type="Proteomes" id="UP000199403"/>
    </source>
</evidence>
<protein>
    <submittedName>
        <fullName evidence="1">Uncharacterized protein</fullName>
    </submittedName>
</protein>
<organism evidence="1 2">
    <name type="scientific">Cyclobacterium xiamenense</name>
    <dbReference type="NCBI Taxonomy" id="1297121"/>
    <lineage>
        <taxon>Bacteria</taxon>
        <taxon>Pseudomonadati</taxon>
        <taxon>Bacteroidota</taxon>
        <taxon>Cytophagia</taxon>
        <taxon>Cytophagales</taxon>
        <taxon>Cyclobacteriaceae</taxon>
        <taxon>Cyclobacterium</taxon>
    </lineage>
</organism>
<sequence length="47" mass="5471">MARSHPNEFGNILKETINPLCQIRENRVFSIDCTLWLTIENVQLVVD</sequence>
<dbReference type="EMBL" id="FNZH01000003">
    <property type="protein sequence ID" value="SEJ28144.1"/>
    <property type="molecule type" value="Genomic_DNA"/>
</dbReference>
<reference evidence="2" key="1">
    <citation type="submission" date="2016-10" db="EMBL/GenBank/DDBJ databases">
        <authorList>
            <person name="Varghese N."/>
            <person name="Submissions S."/>
        </authorList>
    </citation>
    <scope>NUCLEOTIDE SEQUENCE [LARGE SCALE GENOMIC DNA]</scope>
    <source>
        <strain evidence="2">IBRC-M 10761</strain>
    </source>
</reference>
<proteinExistence type="predicted"/>